<reference evidence="4" key="2">
    <citation type="submission" date="2020-07" db="EMBL/GenBank/DDBJ databases">
        <authorList>
            <consortium name="NCBI Pathogen Detection Project"/>
        </authorList>
    </citation>
    <scope>NUCLEOTIDE SEQUENCE</scope>
    <source>
        <strain evidence="4">C25</strain>
    </source>
</reference>
<evidence type="ECO:0000259" key="3">
    <source>
        <dbReference type="Pfam" id="PF05065"/>
    </source>
</evidence>
<dbReference type="Gene3D" id="3.30.2320.10">
    <property type="entry name" value="hypothetical protein PF0899 domain"/>
    <property type="match status" value="1"/>
</dbReference>
<name>A0AAN5NBT5_CLOPF</name>
<sequence length="381" mass="42525">MSKGLVEQKNGLIEEMEGLVNKAKTETRSLDNDELTRVEEIKREVEQIDKTIEAENLVRSFEKVEEKIVEKEVKDMNTQTRELEIREEKKFLDFVRGNERALDVANNGAVIPTHIANKIIEKVKELSPIYSLTTIYNVGGDLAFPVYDETSSSISAAYVEDGETLTEGTGKFKVVTLKNFIVGCLAKVSKSLMNRTDFDLLNFVILKVAEAISEFIEKELITGNAGKMSGLVSMENTVETSIANVIDADDLIELQMAIPEKFQANACWIMHKDTLKAIRKLKNAATGEYLLQKDLTKGFGWDLLGRPVYTSENCPKAEDSSKAVFYGDMSGLYTKLTKKVELQVLLEKYADQRAVGVIGYVELDSKIIEPQKLAALTVKSA</sequence>
<protein>
    <submittedName>
        <fullName evidence="4">Phage major capsid protein</fullName>
    </submittedName>
</protein>
<dbReference type="Proteomes" id="UP000855421">
    <property type="component" value="Unassembled WGS sequence"/>
</dbReference>
<evidence type="ECO:0000313" key="5">
    <source>
        <dbReference type="Proteomes" id="UP000855421"/>
    </source>
</evidence>
<dbReference type="SUPFAM" id="SSF56563">
    <property type="entry name" value="Major capsid protein gp5"/>
    <property type="match status" value="1"/>
</dbReference>
<feature type="domain" description="Phage capsid-like C-terminal" evidence="3">
    <location>
        <begin position="108"/>
        <end position="377"/>
    </location>
</feature>
<dbReference type="EMBL" id="DACTBT010000018">
    <property type="protein sequence ID" value="HAT4299051.1"/>
    <property type="molecule type" value="Genomic_DNA"/>
</dbReference>
<gene>
    <name evidence="4" type="ORF">I9063_002436</name>
</gene>
<dbReference type="NCBIfam" id="TIGR01554">
    <property type="entry name" value="major_cap_HK97"/>
    <property type="match status" value="1"/>
</dbReference>
<keyword evidence="2" id="KW-0175">Coiled coil</keyword>
<reference evidence="4" key="1">
    <citation type="journal article" date="2018" name="Genome Biol.">
        <title>SKESA: strategic k-mer extension for scrupulous assemblies.</title>
        <authorList>
            <person name="Souvorov A."/>
            <person name="Agarwala R."/>
            <person name="Lipman D.J."/>
        </authorList>
    </citation>
    <scope>NUCLEOTIDE SEQUENCE</scope>
    <source>
        <strain evidence="4">C25</strain>
    </source>
</reference>
<accession>A0AAN5NBT5</accession>
<evidence type="ECO:0000313" key="4">
    <source>
        <dbReference type="EMBL" id="HAT4299051.1"/>
    </source>
</evidence>
<dbReference type="AlphaFoldDB" id="A0AAN5NBT5"/>
<proteinExistence type="predicted"/>
<comment type="subcellular location">
    <subcellularLocation>
        <location evidence="1">Virion</location>
    </subcellularLocation>
</comment>
<comment type="caution">
    <text evidence="4">The sequence shown here is derived from an EMBL/GenBank/DDBJ whole genome shotgun (WGS) entry which is preliminary data.</text>
</comment>
<feature type="coiled-coil region" evidence="2">
    <location>
        <begin position="6"/>
        <end position="74"/>
    </location>
</feature>
<dbReference type="InterPro" id="IPR054612">
    <property type="entry name" value="Phage_capsid-like_C"/>
</dbReference>
<evidence type="ECO:0000256" key="2">
    <source>
        <dbReference type="SAM" id="Coils"/>
    </source>
</evidence>
<evidence type="ECO:0000256" key="1">
    <source>
        <dbReference type="ARBA" id="ARBA00004328"/>
    </source>
</evidence>
<organism evidence="4 5">
    <name type="scientific">Clostridium perfringens</name>
    <dbReference type="NCBI Taxonomy" id="1502"/>
    <lineage>
        <taxon>Bacteria</taxon>
        <taxon>Bacillati</taxon>
        <taxon>Bacillota</taxon>
        <taxon>Clostridia</taxon>
        <taxon>Eubacteriales</taxon>
        <taxon>Clostridiaceae</taxon>
        <taxon>Clostridium</taxon>
    </lineage>
</organism>
<dbReference type="Pfam" id="PF05065">
    <property type="entry name" value="Phage_capsid"/>
    <property type="match status" value="1"/>
</dbReference>
<dbReference type="InterPro" id="IPR024455">
    <property type="entry name" value="Phage_capsid"/>
</dbReference>